<dbReference type="PANTHER" id="PTHR34573">
    <property type="entry name" value="VKC DOMAIN-CONTAINING PROTEIN"/>
    <property type="match status" value="1"/>
</dbReference>
<proteinExistence type="inferred from homology"/>
<evidence type="ECO:0000256" key="6">
    <source>
        <dbReference type="ARBA" id="ARBA00023002"/>
    </source>
</evidence>
<keyword evidence="9" id="KW-0676">Redox-active center</keyword>
<dbReference type="Pfam" id="PF07884">
    <property type="entry name" value="VKOR"/>
    <property type="match status" value="1"/>
</dbReference>
<evidence type="ECO:0000256" key="10">
    <source>
        <dbReference type="SAM" id="Phobius"/>
    </source>
</evidence>
<evidence type="ECO:0000256" key="9">
    <source>
        <dbReference type="ARBA" id="ARBA00023284"/>
    </source>
</evidence>
<sequence>MLGLSFAGFLDAAYLTAKHYLGFEIPCSILNGCEQVLSSQYATVFGMPVALFGAFYYLAVLLLIVAFLDRKNAVFLKGAVLLPIGGFLATLWFVFAQIVLLDALCFYCLVSGLLTTSLFVISVYFIYHGYFEGFRRNGNI</sequence>
<evidence type="ECO:0000256" key="1">
    <source>
        <dbReference type="ARBA" id="ARBA00004141"/>
    </source>
</evidence>
<keyword evidence="4" id="KW-0874">Quinone</keyword>
<protein>
    <recommendedName>
        <fullName evidence="11">Vitamin K epoxide reductase domain-containing protein</fullName>
    </recommendedName>
</protein>
<comment type="subcellular location">
    <subcellularLocation>
        <location evidence="1">Membrane</location>
        <topology evidence="1">Multi-pass membrane protein</topology>
    </subcellularLocation>
</comment>
<dbReference type="GO" id="GO:0016020">
    <property type="term" value="C:membrane"/>
    <property type="evidence" value="ECO:0007669"/>
    <property type="project" value="UniProtKB-SubCell"/>
</dbReference>
<organism evidence="12 13">
    <name type="scientific">Candidatus Wildermuthbacteria bacterium RIFCSPHIGHO2_01_FULL_48_27b</name>
    <dbReference type="NCBI Taxonomy" id="1802447"/>
    <lineage>
        <taxon>Bacteria</taxon>
        <taxon>Candidatus Wildermuthiibacteriota</taxon>
    </lineage>
</organism>
<dbReference type="InterPro" id="IPR044698">
    <property type="entry name" value="VKOR/LTO1"/>
</dbReference>
<comment type="similarity">
    <text evidence="2">Belongs to the VKOR family.</text>
</comment>
<evidence type="ECO:0000256" key="4">
    <source>
        <dbReference type="ARBA" id="ARBA00022719"/>
    </source>
</evidence>
<dbReference type="Gene3D" id="1.20.1440.130">
    <property type="entry name" value="VKOR domain"/>
    <property type="match status" value="1"/>
</dbReference>
<keyword evidence="3 10" id="KW-0812">Transmembrane</keyword>
<accession>A0A1G2QVS3</accession>
<feature type="transmembrane region" description="Helical" evidence="10">
    <location>
        <begin position="106"/>
        <end position="127"/>
    </location>
</feature>
<dbReference type="Proteomes" id="UP000178170">
    <property type="component" value="Unassembled WGS sequence"/>
</dbReference>
<gene>
    <name evidence="12" type="ORF">A2843_00335</name>
</gene>
<dbReference type="SMART" id="SM00756">
    <property type="entry name" value="VKc"/>
    <property type="match status" value="1"/>
</dbReference>
<keyword evidence="5 10" id="KW-1133">Transmembrane helix</keyword>
<dbReference type="InterPro" id="IPR038354">
    <property type="entry name" value="VKOR_sf"/>
</dbReference>
<evidence type="ECO:0000256" key="2">
    <source>
        <dbReference type="ARBA" id="ARBA00006214"/>
    </source>
</evidence>
<keyword evidence="8" id="KW-1015">Disulfide bond</keyword>
<dbReference type="CDD" id="cd12916">
    <property type="entry name" value="VKOR_1"/>
    <property type="match status" value="1"/>
</dbReference>
<dbReference type="GO" id="GO:0048038">
    <property type="term" value="F:quinone binding"/>
    <property type="evidence" value="ECO:0007669"/>
    <property type="project" value="UniProtKB-KW"/>
</dbReference>
<feature type="transmembrane region" description="Helical" evidence="10">
    <location>
        <begin position="80"/>
        <end position="100"/>
    </location>
</feature>
<name>A0A1G2QVS3_9BACT</name>
<reference evidence="12 13" key="1">
    <citation type="journal article" date="2016" name="Nat. Commun.">
        <title>Thousands of microbial genomes shed light on interconnected biogeochemical processes in an aquifer system.</title>
        <authorList>
            <person name="Anantharaman K."/>
            <person name="Brown C.T."/>
            <person name="Hug L.A."/>
            <person name="Sharon I."/>
            <person name="Castelle C.J."/>
            <person name="Probst A.J."/>
            <person name="Thomas B.C."/>
            <person name="Singh A."/>
            <person name="Wilkins M.J."/>
            <person name="Karaoz U."/>
            <person name="Brodie E.L."/>
            <person name="Williams K.H."/>
            <person name="Hubbard S.S."/>
            <person name="Banfield J.F."/>
        </authorList>
    </citation>
    <scope>NUCLEOTIDE SEQUENCE [LARGE SCALE GENOMIC DNA]</scope>
</reference>
<evidence type="ECO:0000256" key="5">
    <source>
        <dbReference type="ARBA" id="ARBA00022989"/>
    </source>
</evidence>
<dbReference type="GO" id="GO:0016491">
    <property type="term" value="F:oxidoreductase activity"/>
    <property type="evidence" value="ECO:0007669"/>
    <property type="project" value="UniProtKB-KW"/>
</dbReference>
<comment type="caution">
    <text evidence="12">The sequence shown here is derived from an EMBL/GenBank/DDBJ whole genome shotgun (WGS) entry which is preliminary data.</text>
</comment>
<evidence type="ECO:0000259" key="11">
    <source>
        <dbReference type="SMART" id="SM00756"/>
    </source>
</evidence>
<dbReference type="AlphaFoldDB" id="A0A1G2QVS3"/>
<feature type="transmembrane region" description="Helical" evidence="10">
    <location>
        <begin position="41"/>
        <end position="68"/>
    </location>
</feature>
<feature type="domain" description="Vitamin K epoxide reductase" evidence="11">
    <location>
        <begin position="1"/>
        <end position="126"/>
    </location>
</feature>
<evidence type="ECO:0000256" key="7">
    <source>
        <dbReference type="ARBA" id="ARBA00023136"/>
    </source>
</evidence>
<evidence type="ECO:0000313" key="13">
    <source>
        <dbReference type="Proteomes" id="UP000178170"/>
    </source>
</evidence>
<dbReference type="InterPro" id="IPR012932">
    <property type="entry name" value="VKOR"/>
</dbReference>
<evidence type="ECO:0000256" key="3">
    <source>
        <dbReference type="ARBA" id="ARBA00022692"/>
    </source>
</evidence>
<keyword evidence="7 10" id="KW-0472">Membrane</keyword>
<keyword evidence="6" id="KW-0560">Oxidoreductase</keyword>
<dbReference type="PANTHER" id="PTHR34573:SF1">
    <property type="entry name" value="VITAMIN K EPOXIDE REDUCTASE DOMAIN-CONTAINING PROTEIN"/>
    <property type="match status" value="1"/>
</dbReference>
<dbReference type="EMBL" id="MHTS01000009">
    <property type="protein sequence ID" value="OHA64715.1"/>
    <property type="molecule type" value="Genomic_DNA"/>
</dbReference>
<evidence type="ECO:0000313" key="12">
    <source>
        <dbReference type="EMBL" id="OHA64715.1"/>
    </source>
</evidence>
<evidence type="ECO:0000256" key="8">
    <source>
        <dbReference type="ARBA" id="ARBA00023157"/>
    </source>
</evidence>